<accession>A0A0V0RA44</accession>
<protein>
    <submittedName>
        <fullName evidence="2">Uncharacterized protein</fullName>
    </submittedName>
</protein>
<evidence type="ECO:0000313" key="3">
    <source>
        <dbReference type="Proteomes" id="UP000054630"/>
    </source>
</evidence>
<dbReference type="EMBL" id="JYDL01002394">
    <property type="protein sequence ID" value="KRX11373.1"/>
    <property type="molecule type" value="Genomic_DNA"/>
</dbReference>
<feature type="non-terminal residue" evidence="2">
    <location>
        <position position="63"/>
    </location>
</feature>
<comment type="caution">
    <text evidence="2">The sequence shown here is derived from an EMBL/GenBank/DDBJ whole genome shotgun (WGS) entry which is preliminary data.</text>
</comment>
<evidence type="ECO:0000313" key="2">
    <source>
        <dbReference type="EMBL" id="KRX11373.1"/>
    </source>
</evidence>
<feature type="region of interest" description="Disordered" evidence="1">
    <location>
        <begin position="1"/>
        <end position="26"/>
    </location>
</feature>
<sequence length="63" mass="7279">LPLQIGSTCAKNRHERQRHQSWDDQRVKRRRGRHNGLVGVSTARSMGISKRIARIGWVTLPHL</sequence>
<dbReference type="AlphaFoldDB" id="A0A0V0RA44"/>
<organism evidence="2 3">
    <name type="scientific">Trichinella nelsoni</name>
    <dbReference type="NCBI Taxonomy" id="6336"/>
    <lineage>
        <taxon>Eukaryota</taxon>
        <taxon>Metazoa</taxon>
        <taxon>Ecdysozoa</taxon>
        <taxon>Nematoda</taxon>
        <taxon>Enoplea</taxon>
        <taxon>Dorylaimia</taxon>
        <taxon>Trichinellida</taxon>
        <taxon>Trichinellidae</taxon>
        <taxon>Trichinella</taxon>
    </lineage>
</organism>
<evidence type="ECO:0000256" key="1">
    <source>
        <dbReference type="SAM" id="MobiDB-lite"/>
    </source>
</evidence>
<reference evidence="2 3" key="1">
    <citation type="submission" date="2015-01" db="EMBL/GenBank/DDBJ databases">
        <title>Evolution of Trichinella species and genotypes.</title>
        <authorList>
            <person name="Korhonen P.K."/>
            <person name="Edoardo P."/>
            <person name="Giuseppe L.R."/>
            <person name="Gasser R.B."/>
        </authorList>
    </citation>
    <scope>NUCLEOTIDE SEQUENCE [LARGE SCALE GENOMIC DNA]</scope>
    <source>
        <strain evidence="2">ISS37</strain>
    </source>
</reference>
<gene>
    <name evidence="2" type="ORF">T07_15089</name>
</gene>
<name>A0A0V0RA44_9BILA</name>
<feature type="compositionally biased region" description="Polar residues" evidence="1">
    <location>
        <begin position="1"/>
        <end position="10"/>
    </location>
</feature>
<proteinExistence type="predicted"/>
<dbReference type="Proteomes" id="UP000054630">
    <property type="component" value="Unassembled WGS sequence"/>
</dbReference>
<keyword evidence="3" id="KW-1185">Reference proteome</keyword>
<feature type="non-terminal residue" evidence="2">
    <location>
        <position position="1"/>
    </location>
</feature>